<gene>
    <name evidence="2" type="primary">cmdD</name>
    <name evidence="2" type="ORF">SPSYN_00937</name>
</gene>
<dbReference type="GO" id="GO:0016772">
    <property type="term" value="F:transferase activity, transferring phosphorus-containing groups"/>
    <property type="evidence" value="ECO:0007669"/>
    <property type="project" value="InterPro"/>
</dbReference>
<keyword evidence="3" id="KW-1185">Reference proteome</keyword>
<reference evidence="2" key="1">
    <citation type="submission" date="2016-02" db="EMBL/GenBank/DDBJ databases">
        <title>Draft Genome Sequence of Sporotomaculum syntrophicum Strain FB, a Syntrophic Benzoate Degrader.</title>
        <authorList>
            <person name="Nobu M.K."/>
            <person name="Narihiro T."/>
            <person name="Qiu Y.-L."/>
            <person name="Ohashi A."/>
            <person name="Liu W.-T."/>
            <person name="Yuji S."/>
        </authorList>
    </citation>
    <scope>NUCLEOTIDE SEQUENCE</scope>
    <source>
        <strain evidence="2">FB</strain>
    </source>
</reference>
<dbReference type="Pfam" id="PF00391">
    <property type="entry name" value="PEP-utilizers"/>
    <property type="match status" value="1"/>
</dbReference>
<dbReference type="InterPro" id="IPR036637">
    <property type="entry name" value="Phosphohistidine_dom_sf"/>
</dbReference>
<name>A0A9D2WSP3_9FIRM</name>
<dbReference type="InterPro" id="IPR008279">
    <property type="entry name" value="PEP-util_enz_mobile_dom"/>
</dbReference>
<feature type="domain" description="PEP-utilising enzyme mobile" evidence="1">
    <location>
        <begin position="2"/>
        <end position="65"/>
    </location>
</feature>
<protein>
    <submittedName>
        <fullName evidence="2">Chondramide synthase cmdD</fullName>
    </submittedName>
</protein>
<dbReference type="Gene3D" id="3.50.30.10">
    <property type="entry name" value="Phosphohistidine domain"/>
    <property type="match status" value="1"/>
</dbReference>
<comment type="caution">
    <text evidence="2">The sequence shown here is derived from an EMBL/GenBank/DDBJ whole genome shotgun (WGS) entry which is preliminary data.</text>
</comment>
<dbReference type="PANTHER" id="PTHR43615:SF1">
    <property type="entry name" value="PPDK_N DOMAIN-CONTAINING PROTEIN"/>
    <property type="match status" value="1"/>
</dbReference>
<dbReference type="SUPFAM" id="SSF52009">
    <property type="entry name" value="Phosphohistidine domain"/>
    <property type="match status" value="1"/>
</dbReference>
<sequence length="69" mass="7187">MAPSTDPGWTPLFLKVSAIVMETGGFLSHGSIVAREYGIPAVVNIPGAMKVIKDGQLITVDGDGGKVYL</sequence>
<evidence type="ECO:0000259" key="1">
    <source>
        <dbReference type="Pfam" id="PF00391"/>
    </source>
</evidence>
<organism evidence="2 3">
    <name type="scientific">Sporotomaculum syntrophicum</name>
    <dbReference type="NCBI Taxonomy" id="182264"/>
    <lineage>
        <taxon>Bacteria</taxon>
        <taxon>Bacillati</taxon>
        <taxon>Bacillota</taxon>
        <taxon>Clostridia</taxon>
        <taxon>Eubacteriales</taxon>
        <taxon>Desulfallaceae</taxon>
        <taxon>Sporotomaculum</taxon>
    </lineage>
</organism>
<dbReference type="EMBL" id="LSRS01000002">
    <property type="protein sequence ID" value="KAF1086196.1"/>
    <property type="molecule type" value="Genomic_DNA"/>
</dbReference>
<dbReference type="Proteomes" id="UP000798488">
    <property type="component" value="Unassembled WGS sequence"/>
</dbReference>
<dbReference type="InterPro" id="IPR051549">
    <property type="entry name" value="PEP_Utilizing_Enz"/>
</dbReference>
<dbReference type="PANTHER" id="PTHR43615">
    <property type="entry name" value="PHOSPHOENOLPYRUVATE SYNTHASE-RELATED"/>
    <property type="match status" value="1"/>
</dbReference>
<proteinExistence type="predicted"/>
<accession>A0A9D2WSP3</accession>
<evidence type="ECO:0000313" key="3">
    <source>
        <dbReference type="Proteomes" id="UP000798488"/>
    </source>
</evidence>
<evidence type="ECO:0000313" key="2">
    <source>
        <dbReference type="EMBL" id="KAF1086196.1"/>
    </source>
</evidence>
<dbReference type="AlphaFoldDB" id="A0A9D2WSP3"/>